<feature type="transmembrane region" description="Helical" evidence="10">
    <location>
        <begin position="121"/>
        <end position="140"/>
    </location>
</feature>
<evidence type="ECO:0000256" key="8">
    <source>
        <dbReference type="ARBA" id="ARBA00023136"/>
    </source>
</evidence>
<evidence type="ECO:0000256" key="10">
    <source>
        <dbReference type="SAM" id="Phobius"/>
    </source>
</evidence>
<keyword evidence="7 10" id="KW-1133">Transmembrane helix</keyword>
<dbReference type="InterPro" id="IPR026046">
    <property type="entry name" value="UBIAD1"/>
</dbReference>
<accession>A0ABQ0E1P8</accession>
<comment type="pathway">
    <text evidence="2">Quinol/quinone metabolism; menaquinone biosynthesis.</text>
</comment>
<feature type="transmembrane region" description="Helical" evidence="10">
    <location>
        <begin position="97"/>
        <end position="115"/>
    </location>
</feature>
<comment type="subcellular location">
    <subcellularLocation>
        <location evidence="1">Membrane</location>
        <topology evidence="1">Multi-pass membrane protein</topology>
    </subcellularLocation>
</comment>
<keyword evidence="4" id="KW-1003">Cell membrane</keyword>
<dbReference type="PANTHER" id="PTHR13929:SF0">
    <property type="entry name" value="UBIA PRENYLTRANSFERASE DOMAIN-CONTAINING PROTEIN 1"/>
    <property type="match status" value="1"/>
</dbReference>
<evidence type="ECO:0000256" key="5">
    <source>
        <dbReference type="ARBA" id="ARBA00022679"/>
    </source>
</evidence>
<dbReference type="EC" id="2.5.1.74" evidence="9"/>
<evidence type="ECO:0000313" key="11">
    <source>
        <dbReference type="EMBL" id="GAB1251594.1"/>
    </source>
</evidence>
<comment type="caution">
    <text evidence="11">The sequence shown here is derived from an EMBL/GenBank/DDBJ whole genome shotgun (WGS) entry which is preliminary data.</text>
</comment>
<feature type="transmembrane region" description="Helical" evidence="10">
    <location>
        <begin position="66"/>
        <end position="85"/>
    </location>
</feature>
<dbReference type="Pfam" id="PF01040">
    <property type="entry name" value="UbiA"/>
    <property type="match status" value="1"/>
</dbReference>
<keyword evidence="6 10" id="KW-0812">Transmembrane</keyword>
<feature type="transmembrane region" description="Helical" evidence="10">
    <location>
        <begin position="44"/>
        <end position="60"/>
    </location>
</feature>
<reference evidence="11 12" key="1">
    <citation type="journal article" date="2025" name="Int. J. Syst. Evol. Microbiol.">
        <title>Desulfovibrio falkowii sp. nov., Porphyromonas miyakawae sp. nov., Mediterraneibacter flintii sp. nov. and Owariibacterium komagatae gen. nov., sp. nov., isolated from human faeces.</title>
        <authorList>
            <person name="Hamaguchi T."/>
            <person name="Ohara M."/>
            <person name="Hisatomi A."/>
            <person name="Sekiguchi K."/>
            <person name="Takeda J.I."/>
            <person name="Ueyama J."/>
            <person name="Ito M."/>
            <person name="Nishiwaki H."/>
            <person name="Ogi T."/>
            <person name="Hirayama M."/>
            <person name="Ohkuma M."/>
            <person name="Sakamoto M."/>
            <person name="Ohno K."/>
        </authorList>
    </citation>
    <scope>NUCLEOTIDE SEQUENCE [LARGE SCALE GENOMIC DNA]</scope>
    <source>
        <strain evidence="11 12">13CB11C</strain>
    </source>
</reference>
<organism evidence="11 12">
    <name type="scientific">Porphyromonas miyakawae</name>
    <dbReference type="NCBI Taxonomy" id="3137470"/>
    <lineage>
        <taxon>Bacteria</taxon>
        <taxon>Pseudomonadati</taxon>
        <taxon>Bacteroidota</taxon>
        <taxon>Bacteroidia</taxon>
        <taxon>Bacteroidales</taxon>
        <taxon>Porphyromonadaceae</taxon>
        <taxon>Porphyromonas</taxon>
    </lineage>
</organism>
<proteinExistence type="predicted"/>
<dbReference type="EMBL" id="BAAFSF010000001">
    <property type="protein sequence ID" value="GAB1251594.1"/>
    <property type="molecule type" value="Genomic_DNA"/>
</dbReference>
<evidence type="ECO:0000256" key="9">
    <source>
        <dbReference type="NCBIfam" id="TIGR00751"/>
    </source>
</evidence>
<feature type="transmembrane region" description="Helical" evidence="10">
    <location>
        <begin position="176"/>
        <end position="202"/>
    </location>
</feature>
<keyword evidence="3" id="KW-0474">Menaquinone biosynthesis</keyword>
<feature type="transmembrane region" description="Helical" evidence="10">
    <location>
        <begin position="223"/>
        <end position="242"/>
    </location>
</feature>
<keyword evidence="12" id="KW-1185">Reference proteome</keyword>
<keyword evidence="8 10" id="KW-0472">Membrane</keyword>
<dbReference type="Proteomes" id="UP001628220">
    <property type="component" value="Unassembled WGS sequence"/>
</dbReference>
<evidence type="ECO:0000256" key="3">
    <source>
        <dbReference type="ARBA" id="ARBA00022428"/>
    </source>
</evidence>
<gene>
    <name evidence="11" type="ORF">Tsumi_06980</name>
</gene>
<dbReference type="Gene3D" id="1.10.357.140">
    <property type="entry name" value="UbiA prenyltransferase"/>
    <property type="match status" value="1"/>
</dbReference>
<name>A0ABQ0E1P8_9PORP</name>
<dbReference type="NCBIfam" id="TIGR00751">
    <property type="entry name" value="menA"/>
    <property type="match status" value="1"/>
</dbReference>
<protein>
    <recommendedName>
        <fullName evidence="9">1,4-dihydroxy-2-naphthoate octaprenyltransferase</fullName>
        <ecNumber evidence="9">2.5.1.74</ecNumber>
    </recommendedName>
</protein>
<evidence type="ECO:0000256" key="1">
    <source>
        <dbReference type="ARBA" id="ARBA00004141"/>
    </source>
</evidence>
<evidence type="ECO:0000256" key="7">
    <source>
        <dbReference type="ARBA" id="ARBA00022989"/>
    </source>
</evidence>
<evidence type="ECO:0000256" key="4">
    <source>
        <dbReference type="ARBA" id="ARBA00022475"/>
    </source>
</evidence>
<evidence type="ECO:0000256" key="2">
    <source>
        <dbReference type="ARBA" id="ARBA00004863"/>
    </source>
</evidence>
<evidence type="ECO:0000256" key="6">
    <source>
        <dbReference type="ARBA" id="ARBA00022692"/>
    </source>
</evidence>
<dbReference type="InterPro" id="IPR044878">
    <property type="entry name" value="UbiA_sf"/>
</dbReference>
<evidence type="ECO:0000313" key="12">
    <source>
        <dbReference type="Proteomes" id="UP001628220"/>
    </source>
</evidence>
<sequence>MGQIACNVANDYFDFKQGADKEDRVGFARPLATGALSVRQVKKVLYITVVLTAIVGIIALCLNFSWWILGLGIAIMIAIFAYSTGPFPLAYHGLGDVAVFLFYGLAATMGSYYYLCGSLSWDAIILATCMGLASVNILIVNNYRDVEEDRRANKRTIAVIYGKELLPLLYRTNTVLIPILCLAFYRPIWNFLIMMIFFLYEIRLSSQLRETKGKDLDNLLKRTSQGVLLLAIVLIAIILIHLRY</sequence>
<keyword evidence="5" id="KW-0808">Transferase</keyword>
<dbReference type="PANTHER" id="PTHR13929">
    <property type="entry name" value="1,4-DIHYDROXY-2-NAPHTHOATE OCTAPRENYLTRANSFERASE"/>
    <property type="match status" value="1"/>
</dbReference>
<dbReference type="InterPro" id="IPR000537">
    <property type="entry name" value="UbiA_prenyltransferase"/>
</dbReference>
<dbReference type="CDD" id="cd13962">
    <property type="entry name" value="PT_UbiA_UBIAD1"/>
    <property type="match status" value="1"/>
</dbReference>